<evidence type="ECO:0000313" key="3">
    <source>
        <dbReference type="Proteomes" id="UP000003422"/>
    </source>
</evidence>
<dbReference type="AlphaFoldDB" id="G4D6U3"/>
<reference evidence="2 3" key="1">
    <citation type="submission" date="2011-06" db="EMBL/GenBank/DDBJ databases">
        <authorList>
            <person name="Muzny D."/>
            <person name="Qin X."/>
            <person name="Deng J."/>
            <person name="Jiang H."/>
            <person name="Liu Y."/>
            <person name="Qu J."/>
            <person name="Song X.-Z."/>
            <person name="Zhang L."/>
            <person name="Thornton R."/>
            <person name="Coyle M."/>
            <person name="Francisco L."/>
            <person name="Jackson L."/>
            <person name="Javaid M."/>
            <person name="Korchina V."/>
            <person name="Kovar C."/>
            <person name="Mata R."/>
            <person name="Mathew T."/>
            <person name="Ngo R."/>
            <person name="Nguyen L."/>
            <person name="Nguyen N."/>
            <person name="Okwuonu G."/>
            <person name="Ongeri F."/>
            <person name="Pham C."/>
            <person name="Simmons D."/>
            <person name="Wilczek-Boney K."/>
            <person name="Hale W."/>
            <person name="Jakkamsetti A."/>
            <person name="Pham P."/>
            <person name="Ruth R."/>
            <person name="San Lucas F."/>
            <person name="Warren J."/>
            <person name="Zhang J."/>
            <person name="Zhao Z."/>
            <person name="Zhou C."/>
            <person name="Zhu D."/>
            <person name="Lee S."/>
            <person name="Bess C."/>
            <person name="Blankenburg K."/>
            <person name="Forbes L."/>
            <person name="Fu Q."/>
            <person name="Gubbala S."/>
            <person name="Hirani K."/>
            <person name="Jayaseelan J.C."/>
            <person name="Lara F."/>
            <person name="Munidasa M."/>
            <person name="Palculict T."/>
            <person name="Patil S."/>
            <person name="Pu L.-L."/>
            <person name="Saada N."/>
            <person name="Tang L."/>
            <person name="Weissenberger G."/>
            <person name="Zhu Y."/>
            <person name="Hemphill L."/>
            <person name="Shang Y."/>
            <person name="Youmans B."/>
            <person name="Ayvaz T."/>
            <person name="Ross M."/>
            <person name="Santibanez J."/>
            <person name="Aqrawi P."/>
            <person name="Gross S."/>
            <person name="Joshi V."/>
            <person name="Fowler G."/>
            <person name="Nazareth L."/>
            <person name="Reid J."/>
            <person name="Worley K."/>
            <person name="Petrosino J."/>
            <person name="Highlander S."/>
            <person name="Gibbs R."/>
        </authorList>
    </citation>
    <scope>NUCLEOTIDE SEQUENCE [LARGE SCALE GENOMIC DNA]</scope>
    <source>
        <strain evidence="2 3">ATCC 29427</strain>
    </source>
</reference>
<comment type="caution">
    <text evidence="2">The sequence shown here is derived from an EMBL/GenBank/DDBJ whole genome shotgun (WGS) entry which is preliminary data.</text>
</comment>
<feature type="transmembrane region" description="Helical" evidence="1">
    <location>
        <begin position="6"/>
        <end position="29"/>
    </location>
</feature>
<keyword evidence="3" id="KW-1185">Reference proteome</keyword>
<evidence type="ECO:0000313" key="2">
    <source>
        <dbReference type="EMBL" id="EGY76379.1"/>
    </source>
</evidence>
<dbReference type="EMBL" id="AGBB01000220">
    <property type="protein sequence ID" value="EGY76379.1"/>
    <property type="molecule type" value="Genomic_DNA"/>
</dbReference>
<sequence>MILLILATTLSILIKKINLHFILILLILIKKWMSLKSLNLFTFHFDSINTRTQDRDKWKNSKFTFHFDSINTSLETAFIFAAISFTFHFDSINTWRK</sequence>
<keyword evidence="1" id="KW-1133">Transmembrane helix</keyword>
<organism evidence="2 3">
    <name type="scientific">Peptoniphilus indolicus ATCC 29427</name>
    <dbReference type="NCBI Taxonomy" id="997350"/>
    <lineage>
        <taxon>Bacteria</taxon>
        <taxon>Bacillati</taxon>
        <taxon>Bacillota</taxon>
        <taxon>Tissierellia</taxon>
        <taxon>Tissierellales</taxon>
        <taxon>Peptoniphilaceae</taxon>
        <taxon>Peptoniphilus</taxon>
    </lineage>
</organism>
<keyword evidence="1" id="KW-0472">Membrane</keyword>
<protein>
    <submittedName>
        <fullName evidence="2">Uncharacterized protein</fullName>
    </submittedName>
</protein>
<evidence type="ECO:0000256" key="1">
    <source>
        <dbReference type="SAM" id="Phobius"/>
    </source>
</evidence>
<proteinExistence type="predicted"/>
<gene>
    <name evidence="2" type="ORF">HMPREF9129_2123</name>
</gene>
<accession>G4D6U3</accession>
<dbReference type="Proteomes" id="UP000003422">
    <property type="component" value="Unassembled WGS sequence"/>
</dbReference>
<dbReference type="HOGENOM" id="CLU_2344193_0_0_9"/>
<name>G4D6U3_9FIRM</name>
<keyword evidence="1" id="KW-0812">Transmembrane</keyword>